<evidence type="ECO:0000256" key="1">
    <source>
        <dbReference type="ARBA" id="ARBA00023118"/>
    </source>
</evidence>
<sequence>MAEIAGPLGRVLSTVDLAAGRHPRANALTVLRRCAVLGPGGNLDESSLLAWAVRTNLGHDDQLAAAVHRRRSAALAALSRHDAPGDGEPVVSRVVSLEPESALLAGTGESGPRNVGLALHGTYGWPVLRGSTLKGVALAYATAVEDPDRHAIFGSAPQDDEPAPGEVAFLDAIWSGPVRAAPHVLTPHAGDYYRDATRRTPPAEWANPVPVAFLAVEGGVFRAAVLGPRPLADRAAALLRAAADDLGVGAKTAAGYGYLRATDPEPEGQPE</sequence>
<evidence type="ECO:0000259" key="3">
    <source>
        <dbReference type="Pfam" id="PF03787"/>
    </source>
</evidence>
<dbReference type="InterPro" id="IPR005537">
    <property type="entry name" value="RAMP_III_fam"/>
</dbReference>
<dbReference type="InterPro" id="IPR010172">
    <property type="entry name" value="CRISPR-assoc_prot_TM1791"/>
</dbReference>
<dbReference type="Pfam" id="PF03787">
    <property type="entry name" value="RAMPs"/>
    <property type="match status" value="1"/>
</dbReference>
<dbReference type="EMBL" id="LRQV01000138">
    <property type="protein sequence ID" value="KXK59004.1"/>
    <property type="molecule type" value="Genomic_DNA"/>
</dbReference>
<dbReference type="RefSeq" id="WP_067371729.1">
    <property type="nucleotide sequence ID" value="NZ_JBIUBN010000030.1"/>
</dbReference>
<comment type="subunit">
    <text evidence="2">Part of the Csm effector complex that includes Cas10, Csm2, Csm3, Csm4 and Csm5.</text>
</comment>
<keyword evidence="1" id="KW-0051">Antiviral defense</keyword>
<comment type="caution">
    <text evidence="4">The sequence shown here is derived from an EMBL/GenBank/DDBJ whole genome shotgun (WGS) entry which is preliminary data.</text>
</comment>
<dbReference type="NCBIfam" id="TIGR01898">
    <property type="entry name" value="cas_TM1791_cmr6"/>
    <property type="match status" value="1"/>
</dbReference>
<dbReference type="GO" id="GO:0051607">
    <property type="term" value="P:defense response to virus"/>
    <property type="evidence" value="ECO:0007669"/>
    <property type="project" value="UniProtKB-KW"/>
</dbReference>
<dbReference type="AlphaFoldDB" id="A0A136PKV9"/>
<dbReference type="PANTHER" id="PTHR39965:SF1">
    <property type="entry name" value="CRISPR SYSTEM CMR SUBUNIT CMR6"/>
    <property type="match status" value="1"/>
</dbReference>
<gene>
    <name evidence="4" type="ORF">AWW66_26605</name>
</gene>
<proteinExistence type="predicted"/>
<accession>A0A136PKV9</accession>
<keyword evidence="5" id="KW-1185">Reference proteome</keyword>
<dbReference type="OrthoDB" id="9813956at2"/>
<protein>
    <recommendedName>
        <fullName evidence="3">CRISPR type III-associated protein domain-containing protein</fullName>
    </recommendedName>
</protein>
<reference evidence="4 5" key="1">
    <citation type="submission" date="2016-01" db="EMBL/GenBank/DDBJ databases">
        <title>Whole genome sequence and analysis of Micromonospora rosaria DSM 803, which can produce antibacterial substance rosamicin.</title>
        <authorList>
            <person name="Yang H."/>
            <person name="He X."/>
            <person name="Zhu D."/>
        </authorList>
    </citation>
    <scope>NUCLEOTIDE SEQUENCE [LARGE SCALE GENOMIC DNA]</scope>
    <source>
        <strain evidence="4 5">DSM 803</strain>
    </source>
</reference>
<name>A0A136PKV9_9ACTN</name>
<feature type="domain" description="CRISPR type III-associated protein" evidence="3">
    <location>
        <begin position="97"/>
        <end position="260"/>
    </location>
</feature>
<evidence type="ECO:0000313" key="5">
    <source>
        <dbReference type="Proteomes" id="UP000070620"/>
    </source>
</evidence>
<organism evidence="4 5">
    <name type="scientific">Micromonospora rosaria</name>
    <dbReference type="NCBI Taxonomy" id="47874"/>
    <lineage>
        <taxon>Bacteria</taxon>
        <taxon>Bacillati</taxon>
        <taxon>Actinomycetota</taxon>
        <taxon>Actinomycetes</taxon>
        <taxon>Micromonosporales</taxon>
        <taxon>Micromonosporaceae</taxon>
        <taxon>Micromonospora</taxon>
    </lineage>
</organism>
<evidence type="ECO:0000313" key="4">
    <source>
        <dbReference type="EMBL" id="KXK59004.1"/>
    </source>
</evidence>
<dbReference type="Proteomes" id="UP000070620">
    <property type="component" value="Unassembled WGS sequence"/>
</dbReference>
<evidence type="ECO:0000256" key="2">
    <source>
        <dbReference type="ARBA" id="ARBA00093789"/>
    </source>
</evidence>
<dbReference type="PANTHER" id="PTHR39965">
    <property type="entry name" value="CRISPR SYSTEM CMR SUBUNIT CMR6"/>
    <property type="match status" value="1"/>
</dbReference>